<dbReference type="GeneID" id="43579322"/>
<dbReference type="RefSeq" id="XP_031851113.1">
    <property type="nucleotide sequence ID" value="XM_031995222.1"/>
</dbReference>
<dbReference type="Proteomes" id="UP000398389">
    <property type="component" value="Unassembled WGS sequence"/>
</dbReference>
<dbReference type="AlphaFoldDB" id="A0A5E8AZM5"/>
<feature type="region of interest" description="Disordered" evidence="1">
    <location>
        <begin position="390"/>
        <end position="421"/>
    </location>
</feature>
<dbReference type="InterPro" id="IPR040768">
    <property type="entry name" value="Vid27_PH"/>
</dbReference>
<evidence type="ECO:0000259" key="2">
    <source>
        <dbReference type="Pfam" id="PF08553"/>
    </source>
</evidence>
<dbReference type="Pfam" id="PF08553">
    <property type="entry name" value="VID27"/>
    <property type="match status" value="1"/>
</dbReference>
<gene>
    <name evidence="5" type="ORF">SAPINGB_P000498</name>
</gene>
<dbReference type="InterPro" id="IPR040979">
    <property type="entry name" value="Vid27_N"/>
</dbReference>
<dbReference type="PANTHER" id="PTHR31913">
    <property type="entry name" value="VACUOLAR IMPORT AND DEGRADATION PROTEIN 27"/>
    <property type="match status" value="1"/>
</dbReference>
<accession>A0A5E8AZM5</accession>
<evidence type="ECO:0000313" key="5">
    <source>
        <dbReference type="EMBL" id="VVT44684.1"/>
    </source>
</evidence>
<dbReference type="Pfam" id="PF17747">
    <property type="entry name" value="VID27_PH"/>
    <property type="match status" value="1"/>
</dbReference>
<evidence type="ECO:0000313" key="6">
    <source>
        <dbReference type="Proteomes" id="UP000398389"/>
    </source>
</evidence>
<feature type="region of interest" description="Disordered" evidence="1">
    <location>
        <begin position="191"/>
        <end position="243"/>
    </location>
</feature>
<sequence length="806" mass="91163">MNFIRTLLNTSEKEELVTIPSGAFFLKRSPLSVKGQSECLFKDAVATLRRTSNPFNYQLAIQRVYEEGEEALEGTDGGDGEGGRESSPNDEWAFLLDSALHLTYTANAEEAVVIVWRDIDGDPGDHFEFVCDKTTRPKLYDQFDITARRCQYERKYNKSYEKASDEDLEEFDFEPDVVPVIEQNVIKSETTIKPETLTETETETPIKKEAEKEQNVPETPIAESTPEETPKETESKTPSSYQTTKPEITIIEPVEGTKTYNGEASLHLYDSEAGVFVEQLKKAEVSIYDQGNFEYWLEVDSDAERHIGMSLSNDMNPVFNYDHLSFIFNFFAETAAFSWLLKFPSFEDLEKFQEHFMESLWETNNKTKWTKVKPDDREFLADAFHGFSIEDEENEEEEEDEEEEDDVYDTPSKSIKKGLQYSDGVGEYDDNDVKRMKGKGINKELAVGHVNDRTYVVRDNMLGVFKQTDDDDLEFQTTIENISTTKGKSLMPSKIMLHTQDKSILLQDPENLGSLYRMDLERGEVVEEWNVSDSHKVNAFAPTSKYAQSTGEQTIVGASDTGIFKIDPRLSGTKLVDSQLKNYASKMKFSALATTEQGHLAVANSKGEIRLYDRLGINAKTSLPAMGDEIIGIDVSADGKWILATCKTYLLLIDAGQENGKTGFVKSFGKDVKPRPKRLQISPQHLAQMQMETGKPLSFTIARFNAGQDTREQSIVCSSGPFVITWSLKKLMRGDAKDAYLIQRYSDVVTADNFKYGSDKNVIVALADDVGMVDRRTFHKPTHESLATPRRRIQPLPRNSIVNSPY</sequence>
<dbReference type="InterPro" id="IPR011048">
    <property type="entry name" value="Haem_d1_sf"/>
</dbReference>
<feature type="domain" description="Vacuolar import/degradation Vid27 C-terminal" evidence="2">
    <location>
        <begin position="442"/>
        <end position="790"/>
    </location>
</feature>
<feature type="domain" description="Vid27 PH-like" evidence="3">
    <location>
        <begin position="261"/>
        <end position="363"/>
    </location>
</feature>
<dbReference type="OrthoDB" id="10251113at2759"/>
<dbReference type="PANTHER" id="PTHR31913:SF0">
    <property type="entry name" value="VACUOLAR IMPORT AND DEGRADATION PROTEIN 27"/>
    <property type="match status" value="1"/>
</dbReference>
<dbReference type="SUPFAM" id="SSF51004">
    <property type="entry name" value="C-terminal (heme d1) domain of cytochrome cd1-nitrite reductase"/>
    <property type="match status" value="1"/>
</dbReference>
<organism evidence="5 6">
    <name type="scientific">Magnusiomyces paraingens</name>
    <dbReference type="NCBI Taxonomy" id="2606893"/>
    <lineage>
        <taxon>Eukaryota</taxon>
        <taxon>Fungi</taxon>
        <taxon>Dikarya</taxon>
        <taxon>Ascomycota</taxon>
        <taxon>Saccharomycotina</taxon>
        <taxon>Dipodascomycetes</taxon>
        <taxon>Dipodascales</taxon>
        <taxon>Dipodascaceae</taxon>
        <taxon>Magnusiomyces</taxon>
    </lineage>
</organism>
<dbReference type="Pfam" id="PF17748">
    <property type="entry name" value="VID27_N"/>
    <property type="match status" value="1"/>
</dbReference>
<evidence type="ECO:0008006" key="7">
    <source>
        <dbReference type="Google" id="ProtNLM"/>
    </source>
</evidence>
<dbReference type="InterPro" id="IPR013863">
    <property type="entry name" value="VID27_C"/>
</dbReference>
<keyword evidence="6" id="KW-1185">Reference proteome</keyword>
<dbReference type="GO" id="GO:0005737">
    <property type="term" value="C:cytoplasm"/>
    <property type="evidence" value="ECO:0007669"/>
    <property type="project" value="TreeGrafter"/>
</dbReference>
<protein>
    <recommendedName>
        <fullName evidence="7">Vacuolar import/degradation Vid27 C-terminal domain-containing protein</fullName>
    </recommendedName>
</protein>
<feature type="compositionally biased region" description="Acidic residues" evidence="1">
    <location>
        <begin position="390"/>
        <end position="408"/>
    </location>
</feature>
<dbReference type="GO" id="GO:0005634">
    <property type="term" value="C:nucleus"/>
    <property type="evidence" value="ECO:0007669"/>
    <property type="project" value="TreeGrafter"/>
</dbReference>
<feature type="domain" description="Vid27 N-terminal" evidence="4">
    <location>
        <begin position="1"/>
        <end position="172"/>
    </location>
</feature>
<proteinExistence type="predicted"/>
<evidence type="ECO:0000256" key="1">
    <source>
        <dbReference type="SAM" id="MobiDB-lite"/>
    </source>
</evidence>
<evidence type="ECO:0000259" key="4">
    <source>
        <dbReference type="Pfam" id="PF17748"/>
    </source>
</evidence>
<feature type="compositionally biased region" description="Basic and acidic residues" evidence="1">
    <location>
        <begin position="204"/>
        <end position="215"/>
    </location>
</feature>
<evidence type="ECO:0000259" key="3">
    <source>
        <dbReference type="Pfam" id="PF17747"/>
    </source>
</evidence>
<reference evidence="5 6" key="1">
    <citation type="submission" date="2019-09" db="EMBL/GenBank/DDBJ databases">
        <authorList>
            <person name="Brejova B."/>
        </authorList>
    </citation>
    <scope>NUCLEOTIDE SEQUENCE [LARGE SCALE GENOMIC DNA]</scope>
</reference>
<dbReference type="EMBL" id="CABVLU010000001">
    <property type="protein sequence ID" value="VVT44684.1"/>
    <property type="molecule type" value="Genomic_DNA"/>
</dbReference>
<dbReference type="InterPro" id="IPR040458">
    <property type="entry name" value="Vid27"/>
</dbReference>
<name>A0A5E8AZM5_9ASCO</name>